<comment type="caution">
    <text evidence="2">The sequence shown here is derived from an EMBL/GenBank/DDBJ whole genome shotgun (WGS) entry which is preliminary data.</text>
</comment>
<feature type="region of interest" description="Disordered" evidence="1">
    <location>
        <begin position="80"/>
        <end position="104"/>
    </location>
</feature>
<evidence type="ECO:0000256" key="1">
    <source>
        <dbReference type="SAM" id="MobiDB-lite"/>
    </source>
</evidence>
<dbReference type="AlphaFoldDB" id="A0A4Y2TW86"/>
<dbReference type="EMBL" id="BGPR01031697">
    <property type="protein sequence ID" value="GBO04899.1"/>
    <property type="molecule type" value="Genomic_DNA"/>
</dbReference>
<accession>A0A4Y2TW86</accession>
<name>A0A4Y2TW86_ARAVE</name>
<reference evidence="2 3" key="1">
    <citation type="journal article" date="2019" name="Sci. Rep.">
        <title>Orb-weaving spider Araneus ventricosus genome elucidates the spidroin gene catalogue.</title>
        <authorList>
            <person name="Kono N."/>
            <person name="Nakamura H."/>
            <person name="Ohtoshi R."/>
            <person name="Moran D.A.P."/>
            <person name="Shinohara A."/>
            <person name="Yoshida Y."/>
            <person name="Fujiwara M."/>
            <person name="Mori M."/>
            <person name="Tomita M."/>
            <person name="Arakawa K."/>
        </authorList>
    </citation>
    <scope>NUCLEOTIDE SEQUENCE [LARGE SCALE GENOMIC DNA]</scope>
</reference>
<keyword evidence="3" id="KW-1185">Reference proteome</keyword>
<proteinExistence type="predicted"/>
<sequence length="104" mass="12103">MSKMSAFPEFFIRSRYQKCTDLPLNFSLSLYFGENKSAWRMRKSAEGFGSRHHTLHKEPSLKEHGNGLWLAKMIGPLPRLSSKRSQNLTTPQKKKTASYWPSWL</sequence>
<dbReference type="Proteomes" id="UP000499080">
    <property type="component" value="Unassembled WGS sequence"/>
</dbReference>
<evidence type="ECO:0000313" key="2">
    <source>
        <dbReference type="EMBL" id="GBO04899.1"/>
    </source>
</evidence>
<gene>
    <name evidence="2" type="ORF">AVEN_111513_1</name>
</gene>
<organism evidence="2 3">
    <name type="scientific">Araneus ventricosus</name>
    <name type="common">Orbweaver spider</name>
    <name type="synonym">Epeira ventricosa</name>
    <dbReference type="NCBI Taxonomy" id="182803"/>
    <lineage>
        <taxon>Eukaryota</taxon>
        <taxon>Metazoa</taxon>
        <taxon>Ecdysozoa</taxon>
        <taxon>Arthropoda</taxon>
        <taxon>Chelicerata</taxon>
        <taxon>Arachnida</taxon>
        <taxon>Araneae</taxon>
        <taxon>Araneomorphae</taxon>
        <taxon>Entelegynae</taxon>
        <taxon>Araneoidea</taxon>
        <taxon>Araneidae</taxon>
        <taxon>Araneus</taxon>
    </lineage>
</organism>
<evidence type="ECO:0000313" key="3">
    <source>
        <dbReference type="Proteomes" id="UP000499080"/>
    </source>
</evidence>
<protein>
    <submittedName>
        <fullName evidence="2">Uncharacterized protein</fullName>
    </submittedName>
</protein>